<feature type="compositionally biased region" description="Basic and acidic residues" evidence="1">
    <location>
        <begin position="79"/>
        <end position="94"/>
    </location>
</feature>
<reference evidence="3 4" key="1">
    <citation type="journal article" date="2016" name="Nat. Commun.">
        <title>Thousands of microbial genomes shed light on interconnected biogeochemical processes in an aquifer system.</title>
        <authorList>
            <person name="Anantharaman K."/>
            <person name="Brown C.T."/>
            <person name="Hug L.A."/>
            <person name="Sharon I."/>
            <person name="Castelle C.J."/>
            <person name="Probst A.J."/>
            <person name="Thomas B.C."/>
            <person name="Singh A."/>
            <person name="Wilkins M.J."/>
            <person name="Karaoz U."/>
            <person name="Brodie E.L."/>
            <person name="Williams K.H."/>
            <person name="Hubbard S.S."/>
            <person name="Banfield J.F."/>
        </authorList>
    </citation>
    <scope>NUCLEOTIDE SEQUENCE [LARGE SCALE GENOMIC DNA]</scope>
</reference>
<keyword evidence="2" id="KW-0472">Membrane</keyword>
<accession>A0A1G2BVE6</accession>
<feature type="transmembrane region" description="Helical" evidence="2">
    <location>
        <begin position="12"/>
        <end position="34"/>
    </location>
</feature>
<protein>
    <submittedName>
        <fullName evidence="3">Uncharacterized protein</fullName>
    </submittedName>
</protein>
<dbReference type="EMBL" id="MHKO01000026">
    <property type="protein sequence ID" value="OGY92197.1"/>
    <property type="molecule type" value="Genomic_DNA"/>
</dbReference>
<feature type="region of interest" description="Disordered" evidence="1">
    <location>
        <begin position="63"/>
        <end position="100"/>
    </location>
</feature>
<evidence type="ECO:0000313" key="4">
    <source>
        <dbReference type="Proteomes" id="UP000178109"/>
    </source>
</evidence>
<dbReference type="STRING" id="1798553.A3H70_00915"/>
<evidence type="ECO:0000256" key="1">
    <source>
        <dbReference type="SAM" id="MobiDB-lite"/>
    </source>
</evidence>
<keyword evidence="2" id="KW-0812">Transmembrane</keyword>
<dbReference type="AlphaFoldDB" id="A0A1G2BVE6"/>
<evidence type="ECO:0000313" key="3">
    <source>
        <dbReference type="EMBL" id="OGY92197.1"/>
    </source>
</evidence>
<proteinExistence type="predicted"/>
<keyword evidence="2" id="KW-1133">Transmembrane helix</keyword>
<evidence type="ECO:0000256" key="2">
    <source>
        <dbReference type="SAM" id="Phobius"/>
    </source>
</evidence>
<organism evidence="3 4">
    <name type="scientific">Candidatus Komeilibacteria bacterium RIFCSPLOWO2_02_FULL_48_11</name>
    <dbReference type="NCBI Taxonomy" id="1798553"/>
    <lineage>
        <taxon>Bacteria</taxon>
        <taxon>Candidatus Komeiliibacteriota</taxon>
    </lineage>
</organism>
<gene>
    <name evidence="3" type="ORF">A3H70_00915</name>
</gene>
<sequence>MKKISPNNSSQLWLWVTASALVIVILWATVFYPASLKKVSRSSQQQFSEFRNKINDAFTIFKKRQPTETENSNPNAEIQDLRERVFGDSIKRPESTNPSE</sequence>
<dbReference type="Proteomes" id="UP000178109">
    <property type="component" value="Unassembled WGS sequence"/>
</dbReference>
<comment type="caution">
    <text evidence="3">The sequence shown here is derived from an EMBL/GenBank/DDBJ whole genome shotgun (WGS) entry which is preliminary data.</text>
</comment>
<name>A0A1G2BVE6_9BACT</name>